<feature type="transmembrane region" description="Helical" evidence="1">
    <location>
        <begin position="107"/>
        <end position="128"/>
    </location>
</feature>
<dbReference type="RefSeq" id="WP_093248998.1">
    <property type="nucleotide sequence ID" value="NZ_FNGP01000001.1"/>
</dbReference>
<dbReference type="Proteomes" id="UP000199475">
    <property type="component" value="Unassembled WGS sequence"/>
</dbReference>
<keyword evidence="1" id="KW-0472">Membrane</keyword>
<feature type="transmembrane region" description="Helical" evidence="1">
    <location>
        <begin position="12"/>
        <end position="36"/>
    </location>
</feature>
<dbReference type="STRING" id="686624.SAMN04488242_0754"/>
<protein>
    <submittedName>
        <fullName evidence="2">Energy-coupling factor transport system substrate-specific component</fullName>
    </submittedName>
</protein>
<dbReference type="EMBL" id="FNGP01000001">
    <property type="protein sequence ID" value="SDL20794.1"/>
    <property type="molecule type" value="Genomic_DNA"/>
</dbReference>
<dbReference type="Gene3D" id="1.10.1760.20">
    <property type="match status" value="1"/>
</dbReference>
<dbReference type="AlphaFoldDB" id="A0A1G9I7K3"/>
<keyword evidence="3" id="KW-1185">Reference proteome</keyword>
<evidence type="ECO:0000313" key="2">
    <source>
        <dbReference type="EMBL" id="SDL20794.1"/>
    </source>
</evidence>
<sequence length="220" mass="23651">MSFVESIKKDFSLMAILLIPMAVAINFVGGSLALALKLPVYLDSIGTFIVAMLAGPWVGAVTGAISLLTVSITDPTSLPWTMLAAFMGAFVGWMARRRMFTNWWKIAIATLLVIIGSVLAVVAIRYIVFGGFSSHVSSAIAAGLIAAGFPFWFAQMSSSFVLELPDKVLTVLIAVLVIRAISDRYLLKFSNGRIFVDARRARRDAKRGVEAPTADAAPHA</sequence>
<evidence type="ECO:0000313" key="3">
    <source>
        <dbReference type="Proteomes" id="UP000199475"/>
    </source>
</evidence>
<reference evidence="2 3" key="1">
    <citation type="submission" date="2016-10" db="EMBL/GenBank/DDBJ databases">
        <authorList>
            <person name="de Groot N.N."/>
        </authorList>
    </citation>
    <scope>NUCLEOTIDE SEQUENCE [LARGE SCALE GENOMIC DNA]</scope>
    <source>
        <strain evidence="2 3">CGMCC 1.9159</strain>
    </source>
</reference>
<keyword evidence="1" id="KW-0812">Transmembrane</keyword>
<proteinExistence type="predicted"/>
<feature type="transmembrane region" description="Helical" evidence="1">
    <location>
        <begin position="160"/>
        <end position="181"/>
    </location>
</feature>
<feature type="transmembrane region" description="Helical" evidence="1">
    <location>
        <begin position="48"/>
        <end position="72"/>
    </location>
</feature>
<gene>
    <name evidence="2" type="ORF">SAMN04488242_0754</name>
</gene>
<feature type="transmembrane region" description="Helical" evidence="1">
    <location>
        <begin position="78"/>
        <end position="95"/>
    </location>
</feature>
<name>A0A1G9I7K3_9ACTN</name>
<keyword evidence="1" id="KW-1133">Transmembrane helix</keyword>
<feature type="transmembrane region" description="Helical" evidence="1">
    <location>
        <begin position="134"/>
        <end position="153"/>
    </location>
</feature>
<dbReference type="OrthoDB" id="7628974at2"/>
<evidence type="ECO:0000256" key="1">
    <source>
        <dbReference type="SAM" id="Phobius"/>
    </source>
</evidence>
<accession>A0A1G9I7K3</accession>
<organism evidence="2 3">
    <name type="scientific">Tessaracoccus oleiagri</name>
    <dbReference type="NCBI Taxonomy" id="686624"/>
    <lineage>
        <taxon>Bacteria</taxon>
        <taxon>Bacillati</taxon>
        <taxon>Actinomycetota</taxon>
        <taxon>Actinomycetes</taxon>
        <taxon>Propionibacteriales</taxon>
        <taxon>Propionibacteriaceae</taxon>
        <taxon>Tessaracoccus</taxon>
    </lineage>
</organism>